<dbReference type="PROSITE" id="PS50825">
    <property type="entry name" value="HYR"/>
    <property type="match status" value="2"/>
</dbReference>
<dbReference type="InterPro" id="IPR001881">
    <property type="entry name" value="EGF-like_Ca-bd_dom"/>
</dbReference>
<evidence type="ECO:0000259" key="10">
    <source>
        <dbReference type="PROSITE" id="PS50923"/>
    </source>
</evidence>
<dbReference type="Proteomes" id="UP000694844">
    <property type="component" value="Chromosome 4"/>
</dbReference>
<dbReference type="SMART" id="SM00032">
    <property type="entry name" value="CCP"/>
    <property type="match status" value="5"/>
</dbReference>
<evidence type="ECO:0000256" key="5">
    <source>
        <dbReference type="SAM" id="MobiDB-lite"/>
    </source>
</evidence>
<name>A0A8B8DPC4_CRAVI</name>
<reference evidence="12" key="1">
    <citation type="submission" date="2025-08" db="UniProtKB">
        <authorList>
            <consortium name="RefSeq"/>
        </authorList>
    </citation>
    <scope>IDENTIFICATION</scope>
    <source>
        <tissue evidence="12">Whole sample</tissue>
    </source>
</reference>
<dbReference type="SUPFAM" id="SSF57196">
    <property type="entry name" value="EGF/Laminin"/>
    <property type="match status" value="2"/>
</dbReference>
<keyword evidence="1" id="KW-0677">Repeat</keyword>
<dbReference type="PROSITE" id="PS50923">
    <property type="entry name" value="SUSHI"/>
    <property type="match status" value="4"/>
</dbReference>
<dbReference type="PANTHER" id="PTHR46967:SF1">
    <property type="entry name" value="KERATIN-ASSOCIATED PROTEIN 16-1-LIKE"/>
    <property type="match status" value="1"/>
</dbReference>
<dbReference type="Gene3D" id="2.10.50.10">
    <property type="entry name" value="Tumor Necrosis Factor Receptor, subunit A, domain 2"/>
    <property type="match status" value="3"/>
</dbReference>
<feature type="signal peptide" evidence="7">
    <location>
        <begin position="1"/>
        <end position="30"/>
    </location>
</feature>
<evidence type="ECO:0000259" key="8">
    <source>
        <dbReference type="PROSITE" id="PS50026"/>
    </source>
</evidence>
<dbReference type="KEGG" id="cvn:111127851"/>
<keyword evidence="6" id="KW-1133">Transmembrane helix</keyword>
<dbReference type="SMART" id="SM00181">
    <property type="entry name" value="EGF"/>
    <property type="match status" value="3"/>
</dbReference>
<evidence type="ECO:0000256" key="6">
    <source>
        <dbReference type="SAM" id="Phobius"/>
    </source>
</evidence>
<comment type="caution">
    <text evidence="3">Lacks conserved residue(s) required for the propagation of feature annotation.</text>
</comment>
<sequence>MAGRSSISATTLRGLLFLILVCSIEPLRLGKDNGKKKCRVSDLDENEDVDRVVYDGDPYILEETVYECQDGRWIKRGTAALRRFKRRSWVRKGMCLIGINRRRCKVETDRPPSFTSCPNSGVVIYAAELETYANHTWSEPTAHDPEDGNLRVVLTSEQTNGTLFDRGLHSIVYEATDRKGQRAICSFTFKVEVISCPPIEWPGNGLVECPSGEFIYGTTCNVTCQTGFEMVPHTGDGKQRITCTANGKTDTLPNSCQEIVCPWNSTKLQAEHGTALCTDANKYNSLCTTDCKNGYTRETENVTVCGEDKTWSSFIPNCIDSQPPILKLCPANIFVFARKSTLSDPIFWTTPISEDNSGTSFINQTTGPTNGSRFPVGITEVRYVAVDLEGNVSPECVFFVNVEEIICEPPLLLDSYMTIECPDGYKYGSSCYLGCKSVFPLIGPNNITCEKNDTISPPKGYWNTGESDPYCQKNPCDPLPAPVNGAVVCDTWLFGRQCQMQCSGNYDIPLGVTGSNGASFTGAYTCSDLRGTYMPSNLVQNCTEKRNPRFTVLPVEFYYNTGDCNDATVLMEIKNNFIKHMQHQEKFGFQGVCPSQIECNTNNTVVTCGPVTGRRKKRSTADKDLNDMQTGPWLQRNKTKRNVYEIRVVSMLTTTWYNFNSSNGETLNFLESLQHKMFDVIKELGSSGNLTVRGLSPDNGTFLFGYSDPFCDDGLAVRWTTLTCVPCSFGTFLDNSNIFQPKCYDCPIGTYKDTELAPSCTQCPVGTSTLYQASTSENECIAKCTPGEYSATGLVPCTPCPRSTYQSQSMARACQPCPPGKTSSPGSSSVSECKDFDVYFKTPGDRLSMLTNVTSPETSLTVSLWIKTTSTENNITIYRAGTPSCTIEVVYKNRFYIFVNGNETSSNVILKTGKWNHVAIIVDSVNQTARIYMEGNERFTTPIPLPSGTYLMDALSSVTVENYQKDTNVSCFPCYGVGVVVSGYRVLRGVALESTVAHLASSCAAGLPTIADLTVESLFGASFIVPSMCIDTDHCSPNPCNGHRCVQEKDKSVCLCEHGFSGERCQNVPNLCSASTCTNSGTCLSTGFNFTCVCPAGYRGQRCETKIVNGGWSEWSAFSPCSVTCNGGNKTRMRECKSPAPDPDGLPCDMKFSSETLPCNDDPCPSCPAFPKSFGTTSNCTTNQTNGNNHCTLSCRPGLLFSVRNLPLEEYICGQSTGYEWNGIPPACGRGYGPIVMKIKSTVRYGSPVPCSQASTVAQALKNNMQNGLQCKINNVCSVQVEIRDCESVGRKRRSTSSEIIITLVVTFVSTDIDLTSYELHENMSQPLADLVSAIDELEASANQLNSTFSLFTFTVDGSTFTSSDVAMSESVQCSSTLGPSHLLCVECPSGTYLTQGICDVCPVGTYQDENGKSYCKTCPNGYTTRFVASQSAAACTVASKANQQNDNNSGSKEESNILLIISASGTLIVTFIMVSIIACCIYRYMKRSHTKINAVEHGVNMNRSGNGQLRPPFPSGPPPPYRAWEGKK</sequence>
<dbReference type="InterPro" id="IPR000884">
    <property type="entry name" value="TSP1_rpt"/>
</dbReference>
<dbReference type="Pfam" id="PF02494">
    <property type="entry name" value="HYR"/>
    <property type="match status" value="2"/>
</dbReference>
<evidence type="ECO:0000256" key="4">
    <source>
        <dbReference type="PROSITE-ProRule" id="PRU00302"/>
    </source>
</evidence>
<dbReference type="InterPro" id="IPR011641">
    <property type="entry name" value="Tyr-kin_ephrin_A/B_rcpt-like"/>
</dbReference>
<evidence type="ECO:0000256" key="7">
    <source>
        <dbReference type="SAM" id="SignalP"/>
    </source>
</evidence>
<dbReference type="FunFam" id="2.20.100.10:FF:000001">
    <property type="entry name" value="semaphorin-5A isoform X1"/>
    <property type="match status" value="1"/>
</dbReference>
<feature type="compositionally biased region" description="Pro residues" evidence="5">
    <location>
        <begin position="1512"/>
        <end position="1522"/>
    </location>
</feature>
<dbReference type="InterPro" id="IPR009030">
    <property type="entry name" value="Growth_fac_rcpt_cys_sf"/>
</dbReference>
<proteinExistence type="predicted"/>
<feature type="region of interest" description="Disordered" evidence="5">
    <location>
        <begin position="1504"/>
        <end position="1529"/>
    </location>
</feature>
<evidence type="ECO:0000259" key="9">
    <source>
        <dbReference type="PROSITE" id="PS50825"/>
    </source>
</evidence>
<feature type="chain" id="PRO_5034255509" evidence="7">
    <location>
        <begin position="31"/>
        <end position="1529"/>
    </location>
</feature>
<dbReference type="GeneID" id="111127851"/>
<dbReference type="PROSITE" id="PS00022">
    <property type="entry name" value="EGF_1"/>
    <property type="match status" value="2"/>
</dbReference>
<dbReference type="InterPro" id="IPR000436">
    <property type="entry name" value="Sushi_SCR_CCP_dom"/>
</dbReference>
<dbReference type="Gene3D" id="2.60.120.200">
    <property type="match status" value="1"/>
</dbReference>
<keyword evidence="7" id="KW-0732">Signal</keyword>
<feature type="domain" description="Sushi" evidence="10">
    <location>
        <begin position="259"/>
        <end position="320"/>
    </location>
</feature>
<dbReference type="Pfam" id="PF13385">
    <property type="entry name" value="Laminin_G_3"/>
    <property type="match status" value="1"/>
</dbReference>
<feature type="domain" description="Sushi" evidence="10">
    <location>
        <begin position="1165"/>
        <end position="1230"/>
    </location>
</feature>
<dbReference type="Gene3D" id="2.10.25.10">
    <property type="entry name" value="Laminin"/>
    <property type="match status" value="2"/>
</dbReference>
<feature type="transmembrane region" description="Helical" evidence="6">
    <location>
        <begin position="1458"/>
        <end position="1483"/>
    </location>
</feature>
<dbReference type="InterPro" id="IPR013320">
    <property type="entry name" value="ConA-like_dom_sf"/>
</dbReference>
<keyword evidence="6" id="KW-0812">Transmembrane</keyword>
<dbReference type="Pfam" id="PF00084">
    <property type="entry name" value="Sushi"/>
    <property type="match status" value="2"/>
</dbReference>
<dbReference type="SUPFAM" id="SSF57535">
    <property type="entry name" value="Complement control module/SCR domain"/>
    <property type="match status" value="3"/>
</dbReference>
<feature type="domain" description="Sushi" evidence="10">
    <location>
        <begin position="194"/>
        <end position="258"/>
    </location>
</feature>
<gene>
    <name evidence="12" type="primary">LOC111127851</name>
</gene>
<dbReference type="InterPro" id="IPR000742">
    <property type="entry name" value="EGF"/>
</dbReference>
<dbReference type="Pfam" id="PF00090">
    <property type="entry name" value="TSP_1"/>
    <property type="match status" value="1"/>
</dbReference>
<dbReference type="SMART" id="SM00179">
    <property type="entry name" value="EGF_CA"/>
    <property type="match status" value="2"/>
</dbReference>
<feature type="disulfide bond" evidence="3">
    <location>
        <begin position="1035"/>
        <end position="1045"/>
    </location>
</feature>
<keyword evidence="4" id="KW-0768">Sushi</keyword>
<dbReference type="SUPFAM" id="SSF49899">
    <property type="entry name" value="Concanavalin A-like lectins/glucanases"/>
    <property type="match status" value="1"/>
</dbReference>
<evidence type="ECO:0000256" key="1">
    <source>
        <dbReference type="ARBA" id="ARBA00022737"/>
    </source>
</evidence>
<dbReference type="PANTHER" id="PTHR46967">
    <property type="entry name" value="INSULIN-LIKE GROWTH FACTOR BINDING PROTEIN,N-TERMINAL"/>
    <property type="match status" value="1"/>
</dbReference>
<feature type="disulfide bond" evidence="4">
    <location>
        <begin position="291"/>
        <end position="318"/>
    </location>
</feature>
<keyword evidence="2 3" id="KW-1015">Disulfide bond</keyword>
<feature type="domain" description="EGF-like" evidence="8">
    <location>
        <begin position="1068"/>
        <end position="1104"/>
    </location>
</feature>
<dbReference type="SUPFAM" id="SSF57184">
    <property type="entry name" value="Growth factor receptor domain"/>
    <property type="match status" value="2"/>
</dbReference>
<dbReference type="CDD" id="cd00033">
    <property type="entry name" value="CCP"/>
    <property type="match status" value="2"/>
</dbReference>
<dbReference type="PROSITE" id="PS50026">
    <property type="entry name" value="EGF_3"/>
    <property type="match status" value="2"/>
</dbReference>
<dbReference type="SMART" id="SM01411">
    <property type="entry name" value="Ephrin_rec_like"/>
    <property type="match status" value="3"/>
</dbReference>
<evidence type="ECO:0000256" key="2">
    <source>
        <dbReference type="ARBA" id="ARBA00023157"/>
    </source>
</evidence>
<dbReference type="SMART" id="SM00209">
    <property type="entry name" value="TSP1"/>
    <property type="match status" value="1"/>
</dbReference>
<evidence type="ECO:0000256" key="3">
    <source>
        <dbReference type="PROSITE-ProRule" id="PRU00076"/>
    </source>
</evidence>
<evidence type="ECO:0000313" key="11">
    <source>
        <dbReference type="Proteomes" id="UP000694844"/>
    </source>
</evidence>
<dbReference type="InterPro" id="IPR035976">
    <property type="entry name" value="Sushi/SCR/CCP_sf"/>
</dbReference>
<dbReference type="Gene3D" id="2.20.100.10">
    <property type="entry name" value="Thrombospondin type-1 (TSP1) repeat"/>
    <property type="match status" value="1"/>
</dbReference>
<keyword evidence="11" id="KW-1185">Reference proteome</keyword>
<protein>
    <submittedName>
        <fullName evidence="12">Sushi, von Willebrand factor type A, EGF and pentraxin domain-containing protein 1-like isoform X1</fullName>
    </submittedName>
</protein>
<dbReference type="Gene3D" id="2.10.70.10">
    <property type="entry name" value="Complement Module, domain 1"/>
    <property type="match status" value="3"/>
</dbReference>
<dbReference type="InterPro" id="IPR036383">
    <property type="entry name" value="TSP1_rpt_sf"/>
</dbReference>
<feature type="disulfide bond" evidence="3">
    <location>
        <begin position="1094"/>
        <end position="1103"/>
    </location>
</feature>
<dbReference type="PROSITE" id="PS01186">
    <property type="entry name" value="EGF_2"/>
    <property type="match status" value="2"/>
</dbReference>
<dbReference type="Pfam" id="PF07699">
    <property type="entry name" value="Ephrin_rec_like"/>
    <property type="match status" value="3"/>
</dbReference>
<evidence type="ECO:0000313" key="12">
    <source>
        <dbReference type="RefSeq" id="XP_022328841.1"/>
    </source>
</evidence>
<dbReference type="OrthoDB" id="6162024at2759"/>
<dbReference type="SUPFAM" id="SSF82895">
    <property type="entry name" value="TSP-1 type 1 repeat"/>
    <property type="match status" value="1"/>
</dbReference>
<dbReference type="InterPro" id="IPR003410">
    <property type="entry name" value="HYR_dom"/>
</dbReference>
<feature type="domain" description="HYR" evidence="9">
    <location>
        <begin position="108"/>
        <end position="193"/>
    </location>
</feature>
<feature type="domain" description="EGF-like" evidence="8">
    <location>
        <begin position="1031"/>
        <end position="1066"/>
    </location>
</feature>
<feature type="domain" description="Sushi" evidence="10">
    <location>
        <begin position="405"/>
        <end position="473"/>
    </location>
</feature>
<feature type="disulfide bond" evidence="3">
    <location>
        <begin position="1056"/>
        <end position="1065"/>
    </location>
</feature>
<dbReference type="RefSeq" id="XP_022328841.1">
    <property type="nucleotide sequence ID" value="XM_022473133.1"/>
</dbReference>
<keyword evidence="3" id="KW-0245">EGF-like domain</keyword>
<dbReference type="CDD" id="cd00054">
    <property type="entry name" value="EGF_CA"/>
    <property type="match status" value="2"/>
</dbReference>
<dbReference type="PROSITE" id="PS50092">
    <property type="entry name" value="TSP1"/>
    <property type="match status" value="1"/>
</dbReference>
<organism evidence="11 12">
    <name type="scientific">Crassostrea virginica</name>
    <name type="common">Eastern oyster</name>
    <dbReference type="NCBI Taxonomy" id="6565"/>
    <lineage>
        <taxon>Eukaryota</taxon>
        <taxon>Metazoa</taxon>
        <taxon>Spiralia</taxon>
        <taxon>Lophotrochozoa</taxon>
        <taxon>Mollusca</taxon>
        <taxon>Bivalvia</taxon>
        <taxon>Autobranchia</taxon>
        <taxon>Pteriomorphia</taxon>
        <taxon>Ostreida</taxon>
        <taxon>Ostreoidea</taxon>
        <taxon>Ostreidae</taxon>
        <taxon>Crassostrea</taxon>
    </lineage>
</organism>
<accession>A0A8B8DPC4</accession>
<keyword evidence="6" id="KW-0472">Membrane</keyword>
<feature type="domain" description="HYR" evidence="9">
    <location>
        <begin position="319"/>
        <end position="404"/>
    </location>
</feature>
<dbReference type="GO" id="GO:0005509">
    <property type="term" value="F:calcium ion binding"/>
    <property type="evidence" value="ECO:0007669"/>
    <property type="project" value="InterPro"/>
</dbReference>